<evidence type="ECO:0000256" key="4">
    <source>
        <dbReference type="ARBA" id="ARBA00022670"/>
    </source>
</evidence>
<reference evidence="14" key="2">
    <citation type="submission" date="2011-03" db="EMBL/GenBank/DDBJ databases">
        <title>The complete genome of Hippea maritima DSM 10411.</title>
        <authorList>
            <consortium name="US DOE Joint Genome Institute (JGI-PGF)"/>
            <person name="Lucas S."/>
            <person name="Copeland A."/>
            <person name="Lapidus A."/>
            <person name="Bruce D."/>
            <person name="Goodwin L."/>
            <person name="Pitluck S."/>
            <person name="Peters L."/>
            <person name="Kyrpides N."/>
            <person name="Mavromatis K."/>
            <person name="Pagani I."/>
            <person name="Ivanova N."/>
            <person name="Mikhailova N."/>
            <person name="Lu M."/>
            <person name="Detter J.C."/>
            <person name="Tapia R."/>
            <person name="Han C."/>
            <person name="Land M."/>
            <person name="Hauser L."/>
            <person name="Markowitz V."/>
            <person name="Cheng J.-F."/>
            <person name="Hugenholtz P."/>
            <person name="Woyke T."/>
            <person name="Wu D."/>
            <person name="Spring S."/>
            <person name="Schroeder M."/>
            <person name="Brambilla E."/>
            <person name="Klenk H.-P."/>
            <person name="Eisen J.A."/>
        </authorList>
    </citation>
    <scope>NUCLEOTIDE SEQUENCE [LARGE SCALE GENOMIC DNA]</scope>
    <source>
        <strain evidence="14">ATCC 700847 / DSM 10411 / MH2</strain>
    </source>
</reference>
<dbReference type="SMART" id="SM00228">
    <property type="entry name" value="PDZ"/>
    <property type="match status" value="1"/>
</dbReference>
<dbReference type="EMBL" id="CP002606">
    <property type="protein sequence ID" value="AEA34461.1"/>
    <property type="molecule type" value="Genomic_DNA"/>
</dbReference>
<organism evidence="13 14">
    <name type="scientific">Hippea maritima (strain ATCC 700847 / DSM 10411 / MH2)</name>
    <dbReference type="NCBI Taxonomy" id="760142"/>
    <lineage>
        <taxon>Bacteria</taxon>
        <taxon>Pseudomonadati</taxon>
        <taxon>Campylobacterota</taxon>
        <taxon>Desulfurellia</taxon>
        <taxon>Desulfurellales</taxon>
        <taxon>Hippeaceae</taxon>
        <taxon>Hippea</taxon>
    </lineage>
</organism>
<dbReference type="InterPro" id="IPR001478">
    <property type="entry name" value="PDZ"/>
</dbReference>
<comment type="subcellular location">
    <subcellularLocation>
        <location evidence="2">Membrane</location>
        <topology evidence="2">Multi-pass membrane protein</topology>
    </subcellularLocation>
</comment>
<keyword evidence="7 11" id="KW-0862">Zinc</keyword>
<dbReference type="GO" id="GO:0004222">
    <property type="term" value="F:metalloendopeptidase activity"/>
    <property type="evidence" value="ECO:0007669"/>
    <property type="project" value="InterPro"/>
</dbReference>
<feature type="transmembrane region" description="Helical" evidence="11">
    <location>
        <begin position="91"/>
        <end position="113"/>
    </location>
</feature>
<dbReference type="AlphaFoldDB" id="F2LTT5"/>
<keyword evidence="5 11" id="KW-0812">Transmembrane</keyword>
<dbReference type="GO" id="GO:0016020">
    <property type="term" value="C:membrane"/>
    <property type="evidence" value="ECO:0007669"/>
    <property type="project" value="UniProtKB-SubCell"/>
</dbReference>
<dbReference type="Pfam" id="PF17820">
    <property type="entry name" value="PDZ_6"/>
    <property type="match status" value="1"/>
</dbReference>
<evidence type="ECO:0000256" key="8">
    <source>
        <dbReference type="ARBA" id="ARBA00022989"/>
    </source>
</evidence>
<keyword evidence="11" id="KW-0479">Metal-binding</keyword>
<dbReference type="PANTHER" id="PTHR42837:SF2">
    <property type="entry name" value="MEMBRANE METALLOPROTEASE ARASP2, CHLOROPLASTIC-RELATED"/>
    <property type="match status" value="1"/>
</dbReference>
<dbReference type="CDD" id="cd23081">
    <property type="entry name" value="cpPDZ_EcRseP-like"/>
    <property type="match status" value="1"/>
</dbReference>
<evidence type="ECO:0000256" key="3">
    <source>
        <dbReference type="ARBA" id="ARBA00007931"/>
    </source>
</evidence>
<evidence type="ECO:0000256" key="9">
    <source>
        <dbReference type="ARBA" id="ARBA00023049"/>
    </source>
</evidence>
<dbReference type="InterPro" id="IPR041489">
    <property type="entry name" value="PDZ_6"/>
</dbReference>
<protein>
    <recommendedName>
        <fullName evidence="11">Zinc metalloprotease</fullName>
        <ecNumber evidence="11">3.4.24.-</ecNumber>
    </recommendedName>
</protein>
<dbReference type="RefSeq" id="WP_013682490.1">
    <property type="nucleotide sequence ID" value="NC_015318.1"/>
</dbReference>
<dbReference type="Gene3D" id="2.30.42.10">
    <property type="match status" value="1"/>
</dbReference>
<evidence type="ECO:0000256" key="2">
    <source>
        <dbReference type="ARBA" id="ARBA00004141"/>
    </source>
</evidence>
<dbReference type="OrthoDB" id="9782003at2"/>
<dbReference type="GO" id="GO:0006508">
    <property type="term" value="P:proteolysis"/>
    <property type="evidence" value="ECO:0007669"/>
    <property type="project" value="UniProtKB-KW"/>
</dbReference>
<feature type="domain" description="PDZ" evidence="12">
    <location>
        <begin position="115"/>
        <end position="153"/>
    </location>
</feature>
<evidence type="ECO:0000256" key="10">
    <source>
        <dbReference type="ARBA" id="ARBA00023136"/>
    </source>
</evidence>
<reference evidence="13 14" key="1">
    <citation type="journal article" date="2011" name="Stand. Genomic Sci.">
        <title>Complete genome sequence of the thermophilic sulfur-reducer Hippea maritima type strain (MH(2)).</title>
        <authorList>
            <person name="Huntemann M."/>
            <person name="Lu M."/>
            <person name="Nolan M."/>
            <person name="Lapidus A."/>
            <person name="Lucas S."/>
            <person name="Hammon N."/>
            <person name="Deshpande S."/>
            <person name="Cheng J.F."/>
            <person name="Tapia R."/>
            <person name="Han C."/>
            <person name="Goodwin L."/>
            <person name="Pitluck S."/>
            <person name="Liolios K."/>
            <person name="Pagani I."/>
            <person name="Ivanova N."/>
            <person name="Ovchinikova G."/>
            <person name="Pati A."/>
            <person name="Chen A."/>
            <person name="Palaniappan K."/>
            <person name="Land M."/>
            <person name="Hauser L."/>
            <person name="Jeffries C.D."/>
            <person name="Detter J.C."/>
            <person name="Brambilla E.M."/>
            <person name="Rohde M."/>
            <person name="Spring S."/>
            <person name="Goker M."/>
            <person name="Woyke T."/>
            <person name="Bristow J."/>
            <person name="Eisen J.A."/>
            <person name="Markowitz V."/>
            <person name="Hugenholtz P."/>
            <person name="Kyrpides N.C."/>
            <person name="Klenk H.P."/>
            <person name="Mavromatis K."/>
        </authorList>
    </citation>
    <scope>NUCLEOTIDE SEQUENCE [LARGE SCALE GENOMIC DNA]</scope>
    <source>
        <strain evidence="14">ATCC 700847 / DSM 10411 / MH2</strain>
    </source>
</reference>
<keyword evidence="8 11" id="KW-1133">Transmembrane helix</keyword>
<name>F2LTT5_HIPMA</name>
<feature type="transmembrane region" description="Helical" evidence="11">
    <location>
        <begin position="275"/>
        <end position="295"/>
    </location>
</feature>
<keyword evidence="9 11" id="KW-0482">Metalloprotease</keyword>
<keyword evidence="14" id="KW-1185">Reference proteome</keyword>
<dbReference type="NCBIfam" id="TIGR00054">
    <property type="entry name" value="RIP metalloprotease RseP"/>
    <property type="match status" value="1"/>
</dbReference>
<dbReference type="PANTHER" id="PTHR42837">
    <property type="entry name" value="REGULATOR OF SIGMA-E PROTEASE RSEP"/>
    <property type="match status" value="1"/>
</dbReference>
<keyword evidence="10 11" id="KW-0472">Membrane</keyword>
<proteinExistence type="inferred from homology"/>
<evidence type="ECO:0000256" key="7">
    <source>
        <dbReference type="ARBA" id="ARBA00022833"/>
    </source>
</evidence>
<sequence>MSWLWGIVGLVLMVIIHEFGHFIVARLLGVGVERFSVGFGPILFRFKPKKTEYAFSLILLGGYVKLKGESFKDDDAYQPDSFVAQPLWKRVLIVFAGPFFNIVSAVVFIALAYNIGITTLAPTVGKVMKNSPAQAAGIHEGDIVVAIDGKSVRTWKEMAKLIKLHPNKMITLKIKRGDKLIALKATPKSVRVKDVFGKEVLQGRLGIAPSGDTVKLRYGPIESVQKGIQETIYMTKLIIVGLVKLIERVIPTSEIGGPIMIIDFAGKAASAGLGAFLWFIAVISINLGILNLLPIPVLDGGHLLFYTIEAVRGKPVSEKAQENFQKIGIALLLALMLFAFVNDFRRYGVVKFVKHQIEQKK</sequence>
<dbReference type="PROSITE" id="PS50106">
    <property type="entry name" value="PDZ"/>
    <property type="match status" value="1"/>
</dbReference>
<evidence type="ECO:0000313" key="14">
    <source>
        <dbReference type="Proteomes" id="UP000008139"/>
    </source>
</evidence>
<dbReference type="InParanoid" id="F2LTT5"/>
<dbReference type="InterPro" id="IPR004387">
    <property type="entry name" value="Pept_M50_Zn"/>
</dbReference>
<feature type="transmembrane region" description="Helical" evidence="11">
    <location>
        <begin position="324"/>
        <end position="341"/>
    </location>
</feature>
<dbReference type="CDD" id="cd06163">
    <property type="entry name" value="S2P-M50_PDZ_RseP-like"/>
    <property type="match status" value="1"/>
</dbReference>
<keyword evidence="6 11" id="KW-0378">Hydrolase</keyword>
<comment type="cofactor">
    <cofactor evidence="1 11">
        <name>Zn(2+)</name>
        <dbReference type="ChEBI" id="CHEBI:29105"/>
    </cofactor>
</comment>
<evidence type="ECO:0000256" key="5">
    <source>
        <dbReference type="ARBA" id="ARBA00022692"/>
    </source>
</evidence>
<dbReference type="Proteomes" id="UP000008139">
    <property type="component" value="Chromosome"/>
</dbReference>
<dbReference type="FunCoup" id="F2LTT5">
    <property type="interactions" value="373"/>
</dbReference>
<dbReference type="HOGENOM" id="CLU_025778_1_0_7"/>
<evidence type="ECO:0000313" key="13">
    <source>
        <dbReference type="EMBL" id="AEA34461.1"/>
    </source>
</evidence>
<dbReference type="InterPro" id="IPR008915">
    <property type="entry name" value="Peptidase_M50"/>
</dbReference>
<evidence type="ECO:0000256" key="6">
    <source>
        <dbReference type="ARBA" id="ARBA00022801"/>
    </source>
</evidence>
<dbReference type="KEGG" id="hmr:Hipma_1505"/>
<evidence type="ECO:0000259" key="12">
    <source>
        <dbReference type="PROSITE" id="PS50106"/>
    </source>
</evidence>
<comment type="similarity">
    <text evidence="3 11">Belongs to the peptidase M50B family.</text>
</comment>
<dbReference type="eggNOG" id="COG0750">
    <property type="taxonomic scope" value="Bacteria"/>
</dbReference>
<evidence type="ECO:0000256" key="11">
    <source>
        <dbReference type="RuleBase" id="RU362031"/>
    </source>
</evidence>
<keyword evidence="4 13" id="KW-0645">Protease</keyword>
<dbReference type="EC" id="3.4.24.-" evidence="11"/>
<dbReference type="Pfam" id="PF02163">
    <property type="entry name" value="Peptidase_M50"/>
    <property type="match status" value="1"/>
</dbReference>
<dbReference type="GO" id="GO:0046872">
    <property type="term" value="F:metal ion binding"/>
    <property type="evidence" value="ECO:0007669"/>
    <property type="project" value="UniProtKB-KW"/>
</dbReference>
<accession>F2LTT5</accession>
<evidence type="ECO:0000256" key="1">
    <source>
        <dbReference type="ARBA" id="ARBA00001947"/>
    </source>
</evidence>
<gene>
    <name evidence="13" type="ordered locus">Hipma_1505</name>
</gene>
<dbReference type="InterPro" id="IPR036034">
    <property type="entry name" value="PDZ_sf"/>
</dbReference>
<dbReference type="SUPFAM" id="SSF50156">
    <property type="entry name" value="PDZ domain-like"/>
    <property type="match status" value="1"/>
</dbReference>
<feature type="transmembrane region" description="Helical" evidence="11">
    <location>
        <begin position="6"/>
        <end position="32"/>
    </location>
</feature>
<dbReference type="STRING" id="760142.Hipma_1505"/>